<evidence type="ECO:0000256" key="4">
    <source>
        <dbReference type="ARBA" id="ARBA00004496"/>
    </source>
</evidence>
<dbReference type="InterPro" id="IPR012337">
    <property type="entry name" value="RNaseH-like_sf"/>
</dbReference>
<evidence type="ECO:0000256" key="3">
    <source>
        <dbReference type="ARBA" id="ARBA00004065"/>
    </source>
</evidence>
<dbReference type="GO" id="GO:0006298">
    <property type="term" value="P:mismatch repair"/>
    <property type="evidence" value="ECO:0007669"/>
    <property type="project" value="TreeGrafter"/>
</dbReference>
<dbReference type="InterPro" id="IPR001352">
    <property type="entry name" value="RNase_HII/HIII"/>
</dbReference>
<comment type="cofactor">
    <cofactor evidence="2">
        <name>Mg(2+)</name>
        <dbReference type="ChEBI" id="CHEBI:18420"/>
    </cofactor>
</comment>
<keyword evidence="9 14" id="KW-0540">Nuclease</keyword>
<dbReference type="NCBIfam" id="NF000594">
    <property type="entry name" value="PRK00015.1-1"/>
    <property type="match status" value="1"/>
</dbReference>
<evidence type="ECO:0000313" key="19">
    <source>
        <dbReference type="Proteomes" id="UP000237947"/>
    </source>
</evidence>
<dbReference type="FunFam" id="3.30.420.10:FF:000006">
    <property type="entry name" value="Ribonuclease HII"/>
    <property type="match status" value="1"/>
</dbReference>
<evidence type="ECO:0000256" key="14">
    <source>
        <dbReference type="HAMAP-Rule" id="MF_00052"/>
    </source>
</evidence>
<dbReference type="GO" id="GO:0004523">
    <property type="term" value="F:RNA-DNA hybrid ribonuclease activity"/>
    <property type="evidence" value="ECO:0007669"/>
    <property type="project" value="UniProtKB-UniRule"/>
</dbReference>
<keyword evidence="8 14" id="KW-0963">Cytoplasm</keyword>
<feature type="domain" description="RNase H type-2" evidence="17">
    <location>
        <begin position="36"/>
        <end position="225"/>
    </location>
</feature>
<dbReference type="PROSITE" id="PS51975">
    <property type="entry name" value="RNASE_H_2"/>
    <property type="match status" value="1"/>
</dbReference>
<evidence type="ECO:0000256" key="11">
    <source>
        <dbReference type="ARBA" id="ARBA00022759"/>
    </source>
</evidence>
<dbReference type="HAMAP" id="MF_00052_B">
    <property type="entry name" value="RNase_HII_B"/>
    <property type="match status" value="1"/>
</dbReference>
<evidence type="ECO:0000256" key="13">
    <source>
        <dbReference type="ARBA" id="ARBA00023211"/>
    </source>
</evidence>
<accession>A0A2S0KMB5</accession>
<dbReference type="AlphaFoldDB" id="A0A2S0KMB5"/>
<dbReference type="SUPFAM" id="SSF53098">
    <property type="entry name" value="Ribonuclease H-like"/>
    <property type="match status" value="1"/>
</dbReference>
<evidence type="ECO:0000256" key="2">
    <source>
        <dbReference type="ARBA" id="ARBA00001946"/>
    </source>
</evidence>
<evidence type="ECO:0000256" key="7">
    <source>
        <dbReference type="ARBA" id="ARBA00019179"/>
    </source>
</evidence>
<dbReference type="GO" id="GO:0003723">
    <property type="term" value="F:RNA binding"/>
    <property type="evidence" value="ECO:0007669"/>
    <property type="project" value="UniProtKB-UniRule"/>
</dbReference>
<dbReference type="GO" id="GO:0032299">
    <property type="term" value="C:ribonuclease H2 complex"/>
    <property type="evidence" value="ECO:0007669"/>
    <property type="project" value="TreeGrafter"/>
</dbReference>
<dbReference type="Proteomes" id="UP000237947">
    <property type="component" value="Chromosome"/>
</dbReference>
<dbReference type="CDD" id="cd07182">
    <property type="entry name" value="RNase_HII_bacteria_HII_like"/>
    <property type="match status" value="1"/>
</dbReference>
<comment type="catalytic activity">
    <reaction evidence="1 14 15 16">
        <text>Endonucleolytic cleavage to 5'-phosphomonoester.</text>
        <dbReference type="EC" id="3.1.26.4"/>
    </reaction>
</comment>
<protein>
    <recommendedName>
        <fullName evidence="7 14">Ribonuclease HII</fullName>
        <shortName evidence="14">RNase HII</shortName>
        <ecNumber evidence="6 14">3.1.26.4</ecNumber>
    </recommendedName>
</protein>
<dbReference type="EC" id="3.1.26.4" evidence="6 14"/>
<dbReference type="InterPro" id="IPR024567">
    <property type="entry name" value="RNase_HII/HIII_dom"/>
</dbReference>
<comment type="subcellular location">
    <subcellularLocation>
        <location evidence="4 14">Cytoplasm</location>
    </subcellularLocation>
</comment>
<evidence type="ECO:0000256" key="6">
    <source>
        <dbReference type="ARBA" id="ARBA00012180"/>
    </source>
</evidence>
<dbReference type="InterPro" id="IPR022898">
    <property type="entry name" value="RNase_HII"/>
</dbReference>
<evidence type="ECO:0000256" key="5">
    <source>
        <dbReference type="ARBA" id="ARBA00007383"/>
    </source>
</evidence>
<dbReference type="GO" id="GO:0043137">
    <property type="term" value="P:DNA replication, removal of RNA primer"/>
    <property type="evidence" value="ECO:0007669"/>
    <property type="project" value="TreeGrafter"/>
</dbReference>
<feature type="binding site" evidence="14 15">
    <location>
        <position position="43"/>
    </location>
    <ligand>
        <name>a divalent metal cation</name>
        <dbReference type="ChEBI" id="CHEBI:60240"/>
    </ligand>
</feature>
<reference evidence="19" key="1">
    <citation type="submission" date="2018-02" db="EMBL/GenBank/DDBJ databases">
        <authorList>
            <person name="Holder M.E."/>
            <person name="Ajami N.J."/>
            <person name="Petrosino J.F."/>
        </authorList>
    </citation>
    <scope>NUCLEOTIDE SEQUENCE [LARGE SCALE GENOMIC DNA]</scope>
    <source>
        <strain evidence="19">CCUG 47711</strain>
    </source>
</reference>
<dbReference type="EMBL" id="CP027226">
    <property type="protein sequence ID" value="AVM42148.1"/>
    <property type="molecule type" value="Genomic_DNA"/>
</dbReference>
<keyword evidence="19" id="KW-1185">Reference proteome</keyword>
<proteinExistence type="inferred from homology"/>
<evidence type="ECO:0000256" key="12">
    <source>
        <dbReference type="ARBA" id="ARBA00022801"/>
    </source>
</evidence>
<evidence type="ECO:0000256" key="1">
    <source>
        <dbReference type="ARBA" id="ARBA00000077"/>
    </source>
</evidence>
<dbReference type="GO" id="GO:0030145">
    <property type="term" value="F:manganese ion binding"/>
    <property type="evidence" value="ECO:0007669"/>
    <property type="project" value="UniProtKB-UniRule"/>
</dbReference>
<evidence type="ECO:0000313" key="18">
    <source>
        <dbReference type="EMBL" id="AVM42148.1"/>
    </source>
</evidence>
<comment type="function">
    <text evidence="3 14 16">Endonuclease that specifically degrades the RNA of RNA-DNA hybrids.</text>
</comment>
<keyword evidence="10 14" id="KW-0479">Metal-binding</keyword>
<name>A0A2S0KMB5_9FIRM</name>
<feature type="binding site" evidence="14 15">
    <location>
        <position position="134"/>
    </location>
    <ligand>
        <name>a divalent metal cation</name>
        <dbReference type="ChEBI" id="CHEBI:60240"/>
    </ligand>
</feature>
<comment type="similarity">
    <text evidence="5 14 16">Belongs to the RNase HII family.</text>
</comment>
<dbReference type="NCBIfam" id="NF000595">
    <property type="entry name" value="PRK00015.1-3"/>
    <property type="match status" value="1"/>
</dbReference>
<evidence type="ECO:0000256" key="16">
    <source>
        <dbReference type="RuleBase" id="RU003515"/>
    </source>
</evidence>
<keyword evidence="12 14" id="KW-0378">Hydrolase</keyword>
<dbReference type="GO" id="GO:0005737">
    <property type="term" value="C:cytoplasm"/>
    <property type="evidence" value="ECO:0007669"/>
    <property type="project" value="UniProtKB-SubCell"/>
</dbReference>
<evidence type="ECO:0000256" key="8">
    <source>
        <dbReference type="ARBA" id="ARBA00022490"/>
    </source>
</evidence>
<dbReference type="KEGG" id="fsa:C5Q98_02385"/>
<feature type="binding site" evidence="14 15">
    <location>
        <position position="42"/>
    </location>
    <ligand>
        <name>a divalent metal cation</name>
        <dbReference type="ChEBI" id="CHEBI:60240"/>
    </ligand>
</feature>
<keyword evidence="11 14" id="KW-0255">Endonuclease</keyword>
<evidence type="ECO:0000256" key="10">
    <source>
        <dbReference type="ARBA" id="ARBA00022723"/>
    </source>
</evidence>
<sequence>MEMISFMPLTKTQIKDIERYEIMNTHENELIAAGYSYVAGVDEAGRGPLAGPVYAAAVILDPNEKIYGLNDSKKISEKKRNLLEIEIKEKSLAWSISKVEAESIDELNILEATKKAMTDALNSLSTKADYILTDAVTLKDFAPEMQLSLIKGDANSNSIAAASILAKTARDAEMLKIDEIYPEYGFAQHKGYGTKKHYEALDKFGPSPVHRRTFLKSWYMKKGNN</sequence>
<evidence type="ECO:0000259" key="17">
    <source>
        <dbReference type="PROSITE" id="PS51975"/>
    </source>
</evidence>
<comment type="cofactor">
    <cofactor evidence="14 15">
        <name>Mn(2+)</name>
        <dbReference type="ChEBI" id="CHEBI:29035"/>
    </cofactor>
    <cofactor evidence="14 15">
        <name>Mg(2+)</name>
        <dbReference type="ChEBI" id="CHEBI:18420"/>
    </cofactor>
    <text evidence="14 15">Manganese or magnesium. Binds 1 divalent metal ion per monomer in the absence of substrate. May bind a second metal ion after substrate binding.</text>
</comment>
<evidence type="ECO:0000256" key="9">
    <source>
        <dbReference type="ARBA" id="ARBA00022722"/>
    </source>
</evidence>
<dbReference type="InterPro" id="IPR036397">
    <property type="entry name" value="RNaseH_sf"/>
</dbReference>
<keyword evidence="13 14" id="KW-0464">Manganese</keyword>
<dbReference type="PANTHER" id="PTHR10954:SF18">
    <property type="entry name" value="RIBONUCLEASE HII"/>
    <property type="match status" value="1"/>
</dbReference>
<gene>
    <name evidence="14" type="primary">rnhB</name>
    <name evidence="18" type="ORF">C5Q98_02385</name>
</gene>
<dbReference type="PANTHER" id="PTHR10954">
    <property type="entry name" value="RIBONUCLEASE H2 SUBUNIT A"/>
    <property type="match status" value="1"/>
</dbReference>
<dbReference type="Gene3D" id="3.30.420.10">
    <property type="entry name" value="Ribonuclease H-like superfamily/Ribonuclease H"/>
    <property type="match status" value="1"/>
</dbReference>
<evidence type="ECO:0000256" key="15">
    <source>
        <dbReference type="PROSITE-ProRule" id="PRU01319"/>
    </source>
</evidence>
<organism evidence="18 19">
    <name type="scientific">Fastidiosipila sanguinis</name>
    <dbReference type="NCBI Taxonomy" id="236753"/>
    <lineage>
        <taxon>Bacteria</taxon>
        <taxon>Bacillati</taxon>
        <taxon>Bacillota</taxon>
        <taxon>Clostridia</taxon>
        <taxon>Eubacteriales</taxon>
        <taxon>Oscillospiraceae</taxon>
        <taxon>Fastidiosipila</taxon>
    </lineage>
</organism>
<dbReference type="Pfam" id="PF01351">
    <property type="entry name" value="RNase_HII"/>
    <property type="match status" value="1"/>
</dbReference>